<comment type="function">
    <text evidence="1 10">Catalyzes the reversible cyclization of carbamoyl aspartate to dihydroorotate.</text>
</comment>
<feature type="binding site" evidence="10">
    <location>
        <position position="17"/>
    </location>
    <ligand>
        <name>Zn(2+)</name>
        <dbReference type="ChEBI" id="CHEBI:29105"/>
        <label>1</label>
    </ligand>
</feature>
<evidence type="ECO:0000256" key="2">
    <source>
        <dbReference type="ARBA" id="ARBA00004880"/>
    </source>
</evidence>
<comment type="catalytic activity">
    <reaction evidence="9 10 11">
        <text>(S)-dihydroorotate + H2O = N-carbamoyl-L-aspartate + H(+)</text>
        <dbReference type="Rhea" id="RHEA:24296"/>
        <dbReference type="ChEBI" id="CHEBI:15377"/>
        <dbReference type="ChEBI" id="CHEBI:15378"/>
        <dbReference type="ChEBI" id="CHEBI:30864"/>
        <dbReference type="ChEBI" id="CHEBI:32814"/>
        <dbReference type="EC" id="3.5.2.3"/>
    </reaction>
</comment>
<feature type="binding site" evidence="10">
    <location>
        <position position="138"/>
    </location>
    <ligand>
        <name>Zn(2+)</name>
        <dbReference type="ChEBI" id="CHEBI:29105"/>
        <label>2</label>
    </ligand>
</feature>
<dbReference type="UniPathway" id="UPA00070">
    <property type="reaction ID" value="UER00117"/>
</dbReference>
<feature type="binding site" evidence="10">
    <location>
        <position position="265"/>
    </location>
    <ligand>
        <name>substrate</name>
    </ligand>
</feature>
<dbReference type="RefSeq" id="WP_092702553.1">
    <property type="nucleotide sequence ID" value="NZ_FOSR01000004.1"/>
</dbReference>
<feature type="domain" description="Amidohydrolase-related" evidence="12">
    <location>
        <begin position="13"/>
        <end position="311"/>
    </location>
</feature>
<keyword evidence="8 10" id="KW-0665">Pyrimidine biosynthesis</keyword>
<dbReference type="NCBIfam" id="TIGR00856">
    <property type="entry name" value="pyrC_dimer"/>
    <property type="match status" value="1"/>
</dbReference>
<keyword evidence="14" id="KW-1185">Reference proteome</keyword>
<dbReference type="InterPro" id="IPR006680">
    <property type="entry name" value="Amidohydro-rel"/>
</dbReference>
<dbReference type="PANTHER" id="PTHR43137">
    <property type="entry name" value="DIHYDROOROTASE"/>
    <property type="match status" value="1"/>
</dbReference>
<evidence type="ECO:0000256" key="7">
    <source>
        <dbReference type="ARBA" id="ARBA00022833"/>
    </source>
</evidence>
<dbReference type="HAMAP" id="MF_00219">
    <property type="entry name" value="PyrC_classII"/>
    <property type="match status" value="1"/>
</dbReference>
<dbReference type="Pfam" id="PF01979">
    <property type="entry name" value="Amidohydro_1"/>
    <property type="match status" value="1"/>
</dbReference>
<evidence type="ECO:0000256" key="3">
    <source>
        <dbReference type="ARBA" id="ARBA00005631"/>
    </source>
</evidence>
<feature type="binding site" evidence="10">
    <location>
        <position position="249"/>
    </location>
    <ligand>
        <name>Zn(2+)</name>
        <dbReference type="ChEBI" id="CHEBI:29105"/>
        <label>1</label>
    </ligand>
</feature>
<evidence type="ECO:0000259" key="12">
    <source>
        <dbReference type="Pfam" id="PF01979"/>
    </source>
</evidence>
<evidence type="ECO:0000313" key="14">
    <source>
        <dbReference type="Proteomes" id="UP000198725"/>
    </source>
</evidence>
<evidence type="ECO:0000256" key="6">
    <source>
        <dbReference type="ARBA" id="ARBA00022801"/>
    </source>
</evidence>
<gene>
    <name evidence="10" type="primary">pyrC</name>
    <name evidence="13" type="ORF">SAMN05192579_104135</name>
</gene>
<dbReference type="PIRSF" id="PIRSF001237">
    <property type="entry name" value="DHOdimr"/>
    <property type="match status" value="1"/>
</dbReference>
<dbReference type="PROSITE" id="PS00482">
    <property type="entry name" value="DIHYDROOROTASE_1"/>
    <property type="match status" value="1"/>
</dbReference>
<dbReference type="GO" id="GO:0004151">
    <property type="term" value="F:dihydroorotase activity"/>
    <property type="evidence" value="ECO:0007669"/>
    <property type="project" value="UniProtKB-UniRule"/>
</dbReference>
<feature type="binding site" evidence="10">
    <location>
        <position position="253"/>
    </location>
    <ligand>
        <name>substrate</name>
    </ligand>
</feature>
<dbReference type="SUPFAM" id="SSF51556">
    <property type="entry name" value="Metallo-dependent hydrolases"/>
    <property type="match status" value="1"/>
</dbReference>
<dbReference type="GO" id="GO:0005829">
    <property type="term" value="C:cytosol"/>
    <property type="evidence" value="ECO:0007669"/>
    <property type="project" value="TreeGrafter"/>
</dbReference>
<feature type="binding site" evidence="10">
    <location>
        <position position="176"/>
    </location>
    <ligand>
        <name>Zn(2+)</name>
        <dbReference type="ChEBI" id="CHEBI:29105"/>
        <label>2</label>
    </ligand>
</feature>
<keyword evidence="6 10" id="KW-0378">Hydrolase</keyword>
<dbReference type="AlphaFoldDB" id="A0A1I4AW89"/>
<feature type="binding site" evidence="10">
    <location>
        <begin position="17"/>
        <end position="19"/>
    </location>
    <ligand>
        <name>substrate</name>
    </ligand>
</feature>
<dbReference type="InterPro" id="IPR002195">
    <property type="entry name" value="Dihydroorotase_CS"/>
</dbReference>
<evidence type="ECO:0000313" key="13">
    <source>
        <dbReference type="EMBL" id="SFK59949.1"/>
    </source>
</evidence>
<organism evidence="13 14">
    <name type="scientific">Rhodanobacter glycinis</name>
    <dbReference type="NCBI Taxonomy" id="582702"/>
    <lineage>
        <taxon>Bacteria</taxon>
        <taxon>Pseudomonadati</taxon>
        <taxon>Pseudomonadota</taxon>
        <taxon>Gammaproteobacteria</taxon>
        <taxon>Lysobacterales</taxon>
        <taxon>Rhodanobacteraceae</taxon>
        <taxon>Rhodanobacter</taxon>
    </lineage>
</organism>
<comment type="similarity">
    <text evidence="3 10 11">Belongs to the metallo-dependent hydrolases superfamily. DHOase family. Class II DHOase subfamily.</text>
</comment>
<feature type="active site" evidence="10">
    <location>
        <position position="249"/>
    </location>
</feature>
<evidence type="ECO:0000256" key="11">
    <source>
        <dbReference type="RuleBase" id="RU003440"/>
    </source>
</evidence>
<dbReference type="InterPro" id="IPR032466">
    <property type="entry name" value="Metal_Hydrolase"/>
</dbReference>
<dbReference type="EMBL" id="FOSR01000004">
    <property type="protein sequence ID" value="SFK59949.1"/>
    <property type="molecule type" value="Genomic_DNA"/>
</dbReference>
<comment type="pathway">
    <text evidence="2 10 11">Pyrimidine metabolism; UMP biosynthesis via de novo pathway; (S)-dihydroorotate from bicarbonate: step 3/3.</text>
</comment>
<dbReference type="GO" id="GO:0044205">
    <property type="term" value="P:'de novo' UMP biosynthetic process"/>
    <property type="evidence" value="ECO:0007669"/>
    <property type="project" value="UniProtKB-UniRule"/>
</dbReference>
<evidence type="ECO:0000256" key="8">
    <source>
        <dbReference type="ARBA" id="ARBA00022975"/>
    </source>
</evidence>
<dbReference type="Proteomes" id="UP000198725">
    <property type="component" value="Unassembled WGS sequence"/>
</dbReference>
<dbReference type="EC" id="3.5.2.3" evidence="4 10"/>
<comment type="cofactor">
    <cofactor evidence="10 11">
        <name>Zn(2+)</name>
        <dbReference type="ChEBI" id="CHEBI:29105"/>
    </cofactor>
    <text evidence="10 11">Binds 2 Zn(2+) ions per subunit.</text>
</comment>
<sequence length="347" mass="38452">MTPTRLEITRPDDWHLHLRDGEALASVVGHSARQFARAIVMPNLKPPVTTVAQAEDYRRRILACLPAGSNFQPLMTLYLTENTSPEEIARAKASDSVFAVKYYPAGATTNSDSGVRELSRVHHVLEAMEKHGLPLLLHGEVTDAEIDIFDRERVFIERHLMPLRERFPALRMVLEHITTSDAVDFVRNAPANVGATITAHHLLLNRNALFVGGIRPHNYCAPILKRETHRAALLQAATSGDTHFFLGTDSAPHIRAAKESDCGCAGVYTAHAAIELYAEAFEQAGRLDQLEAFASFHGPDFYRLPRNAERIVLERTPWTVPEDYPLAGATCKPLRAGESVAWSLVEA</sequence>
<dbReference type="FunFam" id="3.20.20.140:FF:000006">
    <property type="entry name" value="Dihydroorotase"/>
    <property type="match status" value="1"/>
</dbReference>
<evidence type="ECO:0000256" key="1">
    <source>
        <dbReference type="ARBA" id="ARBA00002368"/>
    </source>
</evidence>
<dbReference type="GO" id="GO:0008270">
    <property type="term" value="F:zinc ion binding"/>
    <property type="evidence" value="ECO:0007669"/>
    <property type="project" value="UniProtKB-UniRule"/>
</dbReference>
<reference evidence="14" key="1">
    <citation type="submission" date="2016-10" db="EMBL/GenBank/DDBJ databases">
        <authorList>
            <person name="Varghese N."/>
            <person name="Submissions S."/>
        </authorList>
    </citation>
    <scope>NUCLEOTIDE SEQUENCE [LARGE SCALE GENOMIC DNA]</scope>
    <source>
        <strain evidence="14">MO64</strain>
    </source>
</reference>
<feature type="binding site" evidence="10">
    <location>
        <position position="43"/>
    </location>
    <ligand>
        <name>substrate</name>
    </ligand>
</feature>
<feature type="binding site" description="via carbamate group" evidence="10">
    <location>
        <position position="101"/>
    </location>
    <ligand>
        <name>Zn(2+)</name>
        <dbReference type="ChEBI" id="CHEBI:29105"/>
        <label>2</label>
    </ligand>
</feature>
<dbReference type="PANTHER" id="PTHR43137:SF1">
    <property type="entry name" value="DIHYDROOROTASE"/>
    <property type="match status" value="1"/>
</dbReference>
<feature type="binding site" evidence="10">
    <location>
        <position position="138"/>
    </location>
    <ligand>
        <name>substrate</name>
    </ligand>
</feature>
<evidence type="ECO:0000256" key="10">
    <source>
        <dbReference type="HAMAP-Rule" id="MF_00219"/>
    </source>
</evidence>
<comment type="caution">
    <text evidence="10">Lacks conserved residue(s) required for the propagation of feature annotation.</text>
</comment>
<dbReference type="InterPro" id="IPR004721">
    <property type="entry name" value="DHOdimr"/>
</dbReference>
<comment type="subunit">
    <text evidence="10">Homodimer.</text>
</comment>
<name>A0A1I4AW89_9GAMM</name>
<accession>A0A1I4AW89</accession>
<feature type="binding site" description="via carbamate group" evidence="10">
    <location>
        <position position="101"/>
    </location>
    <ligand>
        <name>Zn(2+)</name>
        <dbReference type="ChEBI" id="CHEBI:29105"/>
        <label>1</label>
    </ligand>
</feature>
<keyword evidence="5 10" id="KW-0479">Metal-binding</keyword>
<dbReference type="GO" id="GO:0006207">
    <property type="term" value="P:'de novo' pyrimidine nucleobase biosynthetic process"/>
    <property type="evidence" value="ECO:0007669"/>
    <property type="project" value="TreeGrafter"/>
</dbReference>
<dbReference type="PROSITE" id="PS00483">
    <property type="entry name" value="DIHYDROOROTASE_2"/>
    <property type="match status" value="1"/>
</dbReference>
<feature type="modified residue" description="N6-carboxylysine" evidence="10">
    <location>
        <position position="101"/>
    </location>
</feature>
<evidence type="ECO:0000256" key="4">
    <source>
        <dbReference type="ARBA" id="ARBA00012860"/>
    </source>
</evidence>
<dbReference type="CDD" id="cd01294">
    <property type="entry name" value="DHOase"/>
    <property type="match status" value="1"/>
</dbReference>
<keyword evidence="7 10" id="KW-0862">Zinc</keyword>
<dbReference type="Gene3D" id="3.20.20.140">
    <property type="entry name" value="Metal-dependent hydrolases"/>
    <property type="match status" value="1"/>
</dbReference>
<protein>
    <recommendedName>
        <fullName evidence="4 10">Dihydroorotase</fullName>
        <shortName evidence="10">DHOase</shortName>
        <ecNumber evidence="4 10">3.5.2.3</ecNumber>
    </recommendedName>
</protein>
<evidence type="ECO:0000256" key="5">
    <source>
        <dbReference type="ARBA" id="ARBA00022723"/>
    </source>
</evidence>
<evidence type="ECO:0000256" key="9">
    <source>
        <dbReference type="ARBA" id="ARBA00048492"/>
    </source>
</evidence>
<feature type="binding site" evidence="10">
    <location>
        <position position="15"/>
    </location>
    <ligand>
        <name>Zn(2+)</name>
        <dbReference type="ChEBI" id="CHEBI:29105"/>
        <label>1</label>
    </ligand>
</feature>
<proteinExistence type="inferred from homology"/>